<dbReference type="EMBL" id="LJSK01000097">
    <property type="protein sequence ID" value="KPI87227.1"/>
    <property type="molecule type" value="Genomic_DNA"/>
</dbReference>
<dbReference type="OrthoDB" id="264118at2759"/>
<evidence type="ECO:0000313" key="3">
    <source>
        <dbReference type="Proteomes" id="UP000038009"/>
    </source>
</evidence>
<comment type="caution">
    <text evidence="2">The sequence shown here is derived from an EMBL/GenBank/DDBJ whole genome shotgun (WGS) entry which is preliminary data.</text>
</comment>
<evidence type="ECO:0000313" key="2">
    <source>
        <dbReference type="EMBL" id="KPI87227.1"/>
    </source>
</evidence>
<keyword evidence="3" id="KW-1185">Reference proteome</keyword>
<sequence length="1545" mass="168166">MSPITPNEALSLLACLSPAVHHLGVVEHLTRVIRGNACCLTPSLCFDLMSRLTFPTLPSSLCKGGMESYLESAVSKRMQDDVALNTSLDASVRVTLAPLYETLVQCAMMHLRLQLEEAPMTCSPVRRDSASQLWNACSSCCMPEAASSSAASDGPSESAALQRGAALLLAFSAQTTYSPSFTECDRLQNLANSPFGISWQWPGFAGLICVVVRRLMVNGAADREAVSHHDYKALPQMLESSASLHNVYSMSTEECGAVHGALATSASRRWVLFCEAARRCLHWSILVCRATPMLPSRALRAFVVDSLVESLQALHTLLTAEPVKDPVTLRSKSSGLPAWPRLMRAACEETLSWLLTRCLPVISIVDEVAERSLVDDRKAVDLEAGSSVCQAAGRCRPLWTVALRDALLVLANDFTDVSVALLRECAPDALSDTETHAREQSLLVSRMISVAFRLSLQFAASAPRCTPAALSEMDVAHRVLQAVSSLNLQIACSSAAHTSEGANTDAADNARARASASVEQGSRGSCVVSLAEGTWCRLVCVQRLVQSSTSAFFLGRDNNRVLFLQDRNPSMHAAFDEQLVRMGVHHVCRSSTLTVTGPDEDKECTASRQEDAIKTIKQTGMAAGTSTPLFSLDFVLMLVRCWRAWLNSCPDASCIEWLDGVVGCDSLPAVKEDVSETPAAAPPQQSTGNEVGCGASKRDFSSLRQLSLRLVEAWATALYAEHDRSPLDVCACWSALAKPSLIHQDAEPAMHSSLRTASSAFHAMQETMLACEQRLSRQCSDYLLSLSNVRRDSIKSRMLQKCEVRPPLCRIREAARVRGEADDVHEHPNARWRPVCSPAFISHIGLRLLYSGTLRRAVLPFNSEGGDTQLPLPETAVEMLRRAIDSPLSVELMFFRLSMTSKYAEWCEASAMHTGWCSLNAEDCSRDVGGEDTSSAAAGAGFEGEVRRGTSAPWSLLTVEGLASSSGLHGQADTAALVYLWCLCDAAEAETPQRKPIVSAEMSQGGAVGSVSGACSVMSYDSSASAVSPLSFSGQAHTHSERPQLPACPLRFVQAGDKQPWLRQAVDQWSHRYALRLLLFLLQEESWQRRRIASATHQSSASPWRQSRTSHADPPSVMPERALQFNRSRSHTSGPCTGALPPAPTTTDHIDHPSWHSNAFQLLLCGAAQRLLHRVEQLTAEVYNSRRLWHPGMPCAMRDAPHEMTQLLHRLSGQAHAARAECSFASCVMAALASIRDDKLLPPATNTPHGHQIFLPWHSSWPPAQPPPDRVQELEAALLSLGLVAPNDANCFAAYETGVKGVLAAGLRDGEELDSALMAEEAHAVLTTLCTSPALTFLTSPRVLQFADSLWRRCWRWLTQFSQGAFTRQMAHHRLDRGAAMINRWHGAQTVDEAAEVDALVTCRVMLHATGHFHALAAELMQHLCQVFMPALKASANGSHFFVSTPTEALAHHLTLRDATRESNASFCASPSCSTTPAGGALDGRGALCFSPSSLRAYEVLCLGRFGKEERRGPCVWQRWMQELARGDAILQGQCFVQWKSRLAC</sequence>
<feature type="compositionally biased region" description="Polar residues" evidence="1">
    <location>
        <begin position="1125"/>
        <end position="1135"/>
    </location>
</feature>
<proteinExistence type="predicted"/>
<dbReference type="VEuPathDB" id="TriTrypDB:Lsey_0097_0140"/>
<protein>
    <submittedName>
        <fullName evidence="2">Uncharacterized protein</fullName>
    </submittedName>
</protein>
<evidence type="ECO:0000256" key="1">
    <source>
        <dbReference type="SAM" id="MobiDB-lite"/>
    </source>
</evidence>
<gene>
    <name evidence="2" type="ORF">ABL78_3697</name>
</gene>
<dbReference type="OMA" id="TWCKLAC"/>
<reference evidence="2 3" key="1">
    <citation type="journal article" date="2015" name="PLoS Pathog.">
        <title>Leptomonas seymouri: Adaptations to the Dixenous Life Cycle Analyzed by Genome Sequencing, Transcriptome Profiling and Co-infection with Leishmania donovani.</title>
        <authorList>
            <person name="Kraeva N."/>
            <person name="Butenko A."/>
            <person name="Hlavacova J."/>
            <person name="Kostygov A."/>
            <person name="Myskova J."/>
            <person name="Grybchuk D."/>
            <person name="Lestinova T."/>
            <person name="Votypka J."/>
            <person name="Volf P."/>
            <person name="Opperdoes F."/>
            <person name="Flegontov P."/>
            <person name="Lukes J."/>
            <person name="Yurchenko V."/>
        </authorList>
    </citation>
    <scope>NUCLEOTIDE SEQUENCE [LARGE SCALE GENOMIC DNA]</scope>
    <source>
        <strain evidence="2 3">ATCC 30220</strain>
    </source>
</reference>
<dbReference type="Proteomes" id="UP000038009">
    <property type="component" value="Unassembled WGS sequence"/>
</dbReference>
<accession>A0A0N0P6J2</accession>
<feature type="region of interest" description="Disordered" evidence="1">
    <location>
        <begin position="1095"/>
        <end position="1151"/>
    </location>
</feature>
<feature type="compositionally biased region" description="Polar residues" evidence="1">
    <location>
        <begin position="1095"/>
        <end position="1109"/>
    </location>
</feature>
<name>A0A0N0P6J2_LEPSE</name>
<organism evidence="2 3">
    <name type="scientific">Leptomonas seymouri</name>
    <dbReference type="NCBI Taxonomy" id="5684"/>
    <lineage>
        <taxon>Eukaryota</taxon>
        <taxon>Discoba</taxon>
        <taxon>Euglenozoa</taxon>
        <taxon>Kinetoplastea</taxon>
        <taxon>Metakinetoplastina</taxon>
        <taxon>Trypanosomatida</taxon>
        <taxon>Trypanosomatidae</taxon>
        <taxon>Leishmaniinae</taxon>
        <taxon>Leptomonas</taxon>
    </lineage>
</organism>